<protein>
    <submittedName>
        <fullName evidence="2">Uncharacterized protein</fullName>
    </submittedName>
</protein>
<proteinExistence type="predicted"/>
<dbReference type="RefSeq" id="WP_216834091.1">
    <property type="nucleotide sequence ID" value="NZ_JAFNJS010000001.1"/>
</dbReference>
<comment type="caution">
    <text evidence="2">The sequence shown here is derived from an EMBL/GenBank/DDBJ whole genome shotgun (WGS) entry which is preliminary data.</text>
</comment>
<sequence>MKISKPLLALGFMLGGGLAAAPAMAQPEEREGFEMFGRGERGWFEGRPEVFGEGRRGWFEEREREDRARFERGYQQGRMDERRDRMRREAYRDGERDDGWFGGDGLFD</sequence>
<feature type="chain" id="PRO_5045730329" evidence="1">
    <location>
        <begin position="26"/>
        <end position="108"/>
    </location>
</feature>
<dbReference type="EMBL" id="JBHRSB010000001">
    <property type="protein sequence ID" value="MFC2998634.1"/>
    <property type="molecule type" value="Genomic_DNA"/>
</dbReference>
<evidence type="ECO:0000313" key="3">
    <source>
        <dbReference type="Proteomes" id="UP001595420"/>
    </source>
</evidence>
<organism evidence="2 3">
    <name type="scientific">Falsiroseomonas tokyonensis</name>
    <dbReference type="NCBI Taxonomy" id="430521"/>
    <lineage>
        <taxon>Bacteria</taxon>
        <taxon>Pseudomonadati</taxon>
        <taxon>Pseudomonadota</taxon>
        <taxon>Alphaproteobacteria</taxon>
        <taxon>Acetobacterales</taxon>
        <taxon>Roseomonadaceae</taxon>
        <taxon>Falsiroseomonas</taxon>
    </lineage>
</organism>
<name>A0ABV7BR40_9PROT</name>
<evidence type="ECO:0000313" key="2">
    <source>
        <dbReference type="EMBL" id="MFC2998634.1"/>
    </source>
</evidence>
<keyword evidence="3" id="KW-1185">Reference proteome</keyword>
<feature type="signal peptide" evidence="1">
    <location>
        <begin position="1"/>
        <end position="25"/>
    </location>
</feature>
<dbReference type="Proteomes" id="UP001595420">
    <property type="component" value="Unassembled WGS sequence"/>
</dbReference>
<evidence type="ECO:0000256" key="1">
    <source>
        <dbReference type="SAM" id="SignalP"/>
    </source>
</evidence>
<reference evidence="3" key="1">
    <citation type="journal article" date="2019" name="Int. J. Syst. Evol. Microbiol.">
        <title>The Global Catalogue of Microorganisms (GCM) 10K type strain sequencing project: providing services to taxonomists for standard genome sequencing and annotation.</title>
        <authorList>
            <consortium name="The Broad Institute Genomics Platform"/>
            <consortium name="The Broad Institute Genome Sequencing Center for Infectious Disease"/>
            <person name="Wu L."/>
            <person name="Ma J."/>
        </authorList>
    </citation>
    <scope>NUCLEOTIDE SEQUENCE [LARGE SCALE GENOMIC DNA]</scope>
    <source>
        <strain evidence="3">CGMCC 1.16855</strain>
    </source>
</reference>
<keyword evidence="1" id="KW-0732">Signal</keyword>
<gene>
    <name evidence="2" type="ORF">ACFOD3_01950</name>
</gene>
<accession>A0ABV7BR40</accession>